<evidence type="ECO:0000313" key="2">
    <source>
        <dbReference type="Proteomes" id="UP000276215"/>
    </source>
</evidence>
<dbReference type="EMBL" id="ML120356">
    <property type="protein sequence ID" value="RPB04824.1"/>
    <property type="molecule type" value="Genomic_DNA"/>
</dbReference>
<keyword evidence="2" id="KW-1185">Reference proteome</keyword>
<name>A0A3N4K2N5_9PEZI</name>
<dbReference type="AlphaFoldDB" id="A0A3N4K2N5"/>
<evidence type="ECO:0000313" key="1">
    <source>
        <dbReference type="EMBL" id="RPB04824.1"/>
    </source>
</evidence>
<protein>
    <recommendedName>
        <fullName evidence="3">Transposase IS30-like HTH domain-containing protein</fullName>
    </recommendedName>
</protein>
<evidence type="ECO:0008006" key="3">
    <source>
        <dbReference type="Google" id="ProtNLM"/>
    </source>
</evidence>
<dbReference type="SUPFAM" id="SSF46689">
    <property type="entry name" value="Homeodomain-like"/>
    <property type="match status" value="1"/>
</dbReference>
<dbReference type="OrthoDB" id="10407511at2759"/>
<reference evidence="1 2" key="1">
    <citation type="journal article" date="2018" name="Nat. Ecol. Evol.">
        <title>Pezizomycetes genomes reveal the molecular basis of ectomycorrhizal truffle lifestyle.</title>
        <authorList>
            <person name="Murat C."/>
            <person name="Payen T."/>
            <person name="Noel B."/>
            <person name="Kuo A."/>
            <person name="Morin E."/>
            <person name="Chen J."/>
            <person name="Kohler A."/>
            <person name="Krizsan K."/>
            <person name="Balestrini R."/>
            <person name="Da Silva C."/>
            <person name="Montanini B."/>
            <person name="Hainaut M."/>
            <person name="Levati E."/>
            <person name="Barry K.W."/>
            <person name="Belfiori B."/>
            <person name="Cichocki N."/>
            <person name="Clum A."/>
            <person name="Dockter R.B."/>
            <person name="Fauchery L."/>
            <person name="Guy J."/>
            <person name="Iotti M."/>
            <person name="Le Tacon F."/>
            <person name="Lindquist E.A."/>
            <person name="Lipzen A."/>
            <person name="Malagnac F."/>
            <person name="Mello A."/>
            <person name="Molinier V."/>
            <person name="Miyauchi S."/>
            <person name="Poulain J."/>
            <person name="Riccioni C."/>
            <person name="Rubini A."/>
            <person name="Sitrit Y."/>
            <person name="Splivallo R."/>
            <person name="Traeger S."/>
            <person name="Wang M."/>
            <person name="Zifcakova L."/>
            <person name="Wipf D."/>
            <person name="Zambonelli A."/>
            <person name="Paolocci F."/>
            <person name="Nowrousian M."/>
            <person name="Ottonello S."/>
            <person name="Baldrian P."/>
            <person name="Spatafora J.W."/>
            <person name="Henrissat B."/>
            <person name="Nagy L.G."/>
            <person name="Aury J.M."/>
            <person name="Wincker P."/>
            <person name="Grigoriev I.V."/>
            <person name="Bonfante P."/>
            <person name="Martin F.M."/>
        </authorList>
    </citation>
    <scope>NUCLEOTIDE SEQUENCE [LARGE SCALE GENOMIC DNA]</scope>
    <source>
        <strain evidence="1 2">120613-1</strain>
    </source>
</reference>
<proteinExistence type="predicted"/>
<dbReference type="Gene3D" id="1.10.10.10">
    <property type="entry name" value="Winged helix-like DNA-binding domain superfamily/Winged helix DNA-binding domain"/>
    <property type="match status" value="1"/>
</dbReference>
<sequence>MPTTENGHYCETTLEERTWVIELHAMGMNFKEISDELGWVSKDGAHKICKRWNSSTRTQCNAKRPGHPQLPSEHDRRHILRLSDNHPRMTLAEITTEAGLNVYPHTIGKYLCEMN</sequence>
<dbReference type="InterPro" id="IPR009057">
    <property type="entry name" value="Homeodomain-like_sf"/>
</dbReference>
<dbReference type="InterPro" id="IPR036388">
    <property type="entry name" value="WH-like_DNA-bd_sf"/>
</dbReference>
<organism evidence="1 2">
    <name type="scientific">Choiromyces venosus 120613-1</name>
    <dbReference type="NCBI Taxonomy" id="1336337"/>
    <lineage>
        <taxon>Eukaryota</taxon>
        <taxon>Fungi</taxon>
        <taxon>Dikarya</taxon>
        <taxon>Ascomycota</taxon>
        <taxon>Pezizomycotina</taxon>
        <taxon>Pezizomycetes</taxon>
        <taxon>Pezizales</taxon>
        <taxon>Tuberaceae</taxon>
        <taxon>Choiromyces</taxon>
    </lineage>
</organism>
<gene>
    <name evidence="1" type="ORF">L873DRAFT_1786010</name>
</gene>
<accession>A0A3N4K2N5</accession>
<dbReference type="Proteomes" id="UP000276215">
    <property type="component" value="Unassembled WGS sequence"/>
</dbReference>